<comment type="caution">
    <text evidence="2">The sequence shown here is derived from an EMBL/GenBank/DDBJ whole genome shotgun (WGS) entry which is preliminary data.</text>
</comment>
<feature type="compositionally biased region" description="Polar residues" evidence="1">
    <location>
        <begin position="23"/>
        <end position="35"/>
    </location>
</feature>
<dbReference type="EMBL" id="JAHRIO010060282">
    <property type="protein sequence ID" value="MEQ2177721.1"/>
    <property type="molecule type" value="Genomic_DNA"/>
</dbReference>
<accession>A0ABV0P207</accession>
<sequence length="103" mass="11652">MYIEHMPPRPNAMSPFPTGTLPRMSSTLEKPLKTSTQHKLHTQPRFNHPCRILPSTTQHTDSKARTPHNATPASPFKRRGPLLAAGTQGRRPPPFPRNHTQYI</sequence>
<evidence type="ECO:0000313" key="2">
    <source>
        <dbReference type="EMBL" id="MEQ2177721.1"/>
    </source>
</evidence>
<reference evidence="2 3" key="1">
    <citation type="submission" date="2021-06" db="EMBL/GenBank/DDBJ databases">
        <authorList>
            <person name="Palmer J.M."/>
        </authorList>
    </citation>
    <scope>NUCLEOTIDE SEQUENCE [LARGE SCALE GENOMIC DNA]</scope>
    <source>
        <strain evidence="2 3">GA_2019</strain>
        <tissue evidence="2">Muscle</tissue>
    </source>
</reference>
<proteinExistence type="predicted"/>
<evidence type="ECO:0000313" key="3">
    <source>
        <dbReference type="Proteomes" id="UP001476798"/>
    </source>
</evidence>
<keyword evidence="3" id="KW-1185">Reference proteome</keyword>
<name>A0ABV0P207_9TELE</name>
<protein>
    <submittedName>
        <fullName evidence="2">Uncharacterized protein</fullName>
    </submittedName>
</protein>
<organism evidence="2 3">
    <name type="scientific">Goodea atripinnis</name>
    <dbReference type="NCBI Taxonomy" id="208336"/>
    <lineage>
        <taxon>Eukaryota</taxon>
        <taxon>Metazoa</taxon>
        <taxon>Chordata</taxon>
        <taxon>Craniata</taxon>
        <taxon>Vertebrata</taxon>
        <taxon>Euteleostomi</taxon>
        <taxon>Actinopterygii</taxon>
        <taxon>Neopterygii</taxon>
        <taxon>Teleostei</taxon>
        <taxon>Neoteleostei</taxon>
        <taxon>Acanthomorphata</taxon>
        <taxon>Ovalentaria</taxon>
        <taxon>Atherinomorphae</taxon>
        <taxon>Cyprinodontiformes</taxon>
        <taxon>Goodeidae</taxon>
        <taxon>Goodea</taxon>
    </lineage>
</organism>
<dbReference type="Proteomes" id="UP001476798">
    <property type="component" value="Unassembled WGS sequence"/>
</dbReference>
<gene>
    <name evidence="2" type="ORF">GOODEAATRI_006515</name>
</gene>
<evidence type="ECO:0000256" key="1">
    <source>
        <dbReference type="SAM" id="MobiDB-lite"/>
    </source>
</evidence>
<feature type="region of interest" description="Disordered" evidence="1">
    <location>
        <begin position="1"/>
        <end position="103"/>
    </location>
</feature>